<evidence type="ECO:0000256" key="1">
    <source>
        <dbReference type="SAM" id="MobiDB-lite"/>
    </source>
</evidence>
<keyword evidence="4" id="KW-1185">Reference proteome</keyword>
<organism evidence="3 4">
    <name type="scientific">Rhodotorula diobovata</name>
    <dbReference type="NCBI Taxonomy" id="5288"/>
    <lineage>
        <taxon>Eukaryota</taxon>
        <taxon>Fungi</taxon>
        <taxon>Dikarya</taxon>
        <taxon>Basidiomycota</taxon>
        <taxon>Pucciniomycotina</taxon>
        <taxon>Microbotryomycetes</taxon>
        <taxon>Sporidiobolales</taxon>
        <taxon>Sporidiobolaceae</taxon>
        <taxon>Rhodotorula</taxon>
    </lineage>
</organism>
<feature type="chain" id="PRO_5022844201" evidence="2">
    <location>
        <begin position="24"/>
        <end position="636"/>
    </location>
</feature>
<evidence type="ECO:0000313" key="3">
    <source>
        <dbReference type="EMBL" id="TNY18823.1"/>
    </source>
</evidence>
<sequence length="636" mass="65722">MPSSSLAALVSLALLALSPLATALPTPSGTEPAKRSFQTPTAVLRPPQYLEDAALRSAIAKMAAAAQASAAVKARRSALDDVVDVDIQKRGTKAESDTLLKRAACIDSTADETLISSLFHYGGAGTVVELCPGTTIQLTGPVFFSAKEQVLTTQGNPTDDTRAKLVVTGGDQACAIVSTCQGCDNVVVQNIQVAGQRDVLGYNNGVALLEMGGDNMGQTVKNCKLWEPRGWSALHGIAEGNGNSCSGMVITGNEIGPSGHSPTNGKQFKRDDVYVPQQWADGISIACKGSRVQGNTIVDATDGGIVIFGALGSVVSGNTIIARERRPLGGINLVDWSPFSGSFEGTVVEGNTLFADTNMIKTGIALGGMVWGSDNRTAARTFGGTIRNNVFKSGSSGYFGYAIAVAGHQGVQVSGNDVSGASFGGRPSEACVPNPMVPTSQAFVYDHWTTTGSTLQNNFVHAPLVFLICQQPGPIVGTGATKAETGTMVVGQGDLDGDVAPSSSTPASSSATTTTTTTTTPAPGSTTTSVPQSPLAQLRAVLQQLAHALVPRRLRASSSTTTTTTTKVKTTTTLKRTWGRVIAALQPQPAKRAAAAELEGAAEGPSPVAVAGWSKPTPVTNFVNPFDVLERHARLV</sequence>
<comment type="caution">
    <text evidence="3">The sequence shown here is derived from an EMBL/GenBank/DDBJ whole genome shotgun (WGS) entry which is preliminary data.</text>
</comment>
<dbReference type="SUPFAM" id="SSF51126">
    <property type="entry name" value="Pectin lyase-like"/>
    <property type="match status" value="1"/>
</dbReference>
<evidence type="ECO:0000313" key="4">
    <source>
        <dbReference type="Proteomes" id="UP000311382"/>
    </source>
</evidence>
<dbReference type="OrthoDB" id="2587928at2759"/>
<dbReference type="STRING" id="5288.A0A5C5FPU7"/>
<feature type="region of interest" description="Disordered" evidence="1">
    <location>
        <begin position="491"/>
        <end position="532"/>
    </location>
</feature>
<gene>
    <name evidence="3" type="ORF">DMC30DRAFT_379900</name>
</gene>
<dbReference type="EMBL" id="SOZI01000120">
    <property type="protein sequence ID" value="TNY18823.1"/>
    <property type="molecule type" value="Genomic_DNA"/>
</dbReference>
<feature type="signal peptide" evidence="2">
    <location>
        <begin position="1"/>
        <end position="23"/>
    </location>
</feature>
<dbReference type="InterPro" id="IPR011050">
    <property type="entry name" value="Pectin_lyase_fold/virulence"/>
</dbReference>
<dbReference type="InterPro" id="IPR012334">
    <property type="entry name" value="Pectin_lyas_fold"/>
</dbReference>
<evidence type="ECO:0000256" key="2">
    <source>
        <dbReference type="SAM" id="SignalP"/>
    </source>
</evidence>
<proteinExistence type="predicted"/>
<name>A0A5C5FPU7_9BASI</name>
<reference evidence="3 4" key="1">
    <citation type="submission" date="2019-03" db="EMBL/GenBank/DDBJ databases">
        <title>Rhodosporidium diobovatum UCD-FST 08-225 genome sequencing, assembly, and annotation.</title>
        <authorList>
            <person name="Fakankun I.U."/>
            <person name="Fristensky B."/>
            <person name="Levin D.B."/>
        </authorList>
    </citation>
    <scope>NUCLEOTIDE SEQUENCE [LARGE SCALE GENOMIC DNA]</scope>
    <source>
        <strain evidence="3 4">UCD-FST 08-225</strain>
    </source>
</reference>
<dbReference type="InterPro" id="IPR006626">
    <property type="entry name" value="PbH1"/>
</dbReference>
<dbReference type="Proteomes" id="UP000311382">
    <property type="component" value="Unassembled WGS sequence"/>
</dbReference>
<dbReference type="Gene3D" id="2.160.20.10">
    <property type="entry name" value="Single-stranded right-handed beta-helix, Pectin lyase-like"/>
    <property type="match status" value="1"/>
</dbReference>
<keyword evidence="2" id="KW-0732">Signal</keyword>
<accession>A0A5C5FPU7</accession>
<dbReference type="SMART" id="SM00710">
    <property type="entry name" value="PbH1"/>
    <property type="match status" value="5"/>
</dbReference>
<feature type="compositionally biased region" description="Low complexity" evidence="1">
    <location>
        <begin position="500"/>
        <end position="532"/>
    </location>
</feature>
<protein>
    <submittedName>
        <fullName evidence="3">Uncharacterized protein</fullName>
    </submittedName>
</protein>
<dbReference type="AlphaFoldDB" id="A0A5C5FPU7"/>